<dbReference type="EMBL" id="OMOQ01000001">
    <property type="protein sequence ID" value="SPH18527.1"/>
    <property type="molecule type" value="Genomic_DNA"/>
</dbReference>
<proteinExistence type="predicted"/>
<keyword evidence="2" id="KW-1185">Reference proteome</keyword>
<dbReference type="Pfam" id="PF20107">
    <property type="entry name" value="DUF6497"/>
    <property type="match status" value="1"/>
</dbReference>
<sequence>MIRWALAIAGVIGIVLWLVLGKQEAAVPVAIADIITVPSGQAVSFVDTVNDAPGPQGLTIRFRFLAPGIARERSTVSAEAAQEDMAHLCEIYALPRLPGTGPRPEQIVISFMDRVVPFGEPDPEATQFFEAYRVEDGTCIWEAL</sequence>
<gene>
    <name evidence="1" type="ORF">DEA8626_02066</name>
</gene>
<organism evidence="1 2">
    <name type="scientific">Albidovulum aquaemixtae</name>
    <dbReference type="NCBI Taxonomy" id="1542388"/>
    <lineage>
        <taxon>Bacteria</taxon>
        <taxon>Pseudomonadati</taxon>
        <taxon>Pseudomonadota</taxon>
        <taxon>Alphaproteobacteria</taxon>
        <taxon>Rhodobacterales</taxon>
        <taxon>Paracoccaceae</taxon>
        <taxon>Albidovulum</taxon>
    </lineage>
</organism>
<reference evidence="1 2" key="1">
    <citation type="submission" date="2018-03" db="EMBL/GenBank/DDBJ databases">
        <authorList>
            <person name="Keele B.F."/>
        </authorList>
    </citation>
    <scope>NUCLEOTIDE SEQUENCE [LARGE SCALE GENOMIC DNA]</scope>
    <source>
        <strain evidence="1 2">CECT 8626</strain>
    </source>
</reference>
<dbReference type="Proteomes" id="UP000244924">
    <property type="component" value="Unassembled WGS sequence"/>
</dbReference>
<evidence type="ECO:0000313" key="2">
    <source>
        <dbReference type="Proteomes" id="UP000244924"/>
    </source>
</evidence>
<dbReference type="AlphaFoldDB" id="A0A2R8B7D0"/>
<evidence type="ECO:0008006" key="3">
    <source>
        <dbReference type="Google" id="ProtNLM"/>
    </source>
</evidence>
<protein>
    <recommendedName>
        <fullName evidence="3">Acetolactate synthase</fullName>
    </recommendedName>
</protein>
<dbReference type="RefSeq" id="WP_219929184.1">
    <property type="nucleotide sequence ID" value="NZ_OMOQ01000001.1"/>
</dbReference>
<dbReference type="InterPro" id="IPR045467">
    <property type="entry name" value="DUF6497"/>
</dbReference>
<name>A0A2R8B7D0_9RHOB</name>
<accession>A0A2R8B7D0</accession>
<evidence type="ECO:0000313" key="1">
    <source>
        <dbReference type="EMBL" id="SPH18527.1"/>
    </source>
</evidence>